<dbReference type="RefSeq" id="WP_184474500.1">
    <property type="nucleotide sequence ID" value="NZ_JACHOV010000003.1"/>
</dbReference>
<dbReference type="InterPro" id="IPR001347">
    <property type="entry name" value="SIS_dom"/>
</dbReference>
<dbReference type="PANTHER" id="PTHR10937">
    <property type="entry name" value="GLUCOSAMINE--FRUCTOSE-6-PHOSPHATE AMINOTRANSFERASE, ISOMERIZING"/>
    <property type="match status" value="1"/>
</dbReference>
<dbReference type="Proteomes" id="UP000575068">
    <property type="component" value="Unassembled WGS sequence"/>
</dbReference>
<dbReference type="GO" id="GO:0097367">
    <property type="term" value="F:carbohydrate derivative binding"/>
    <property type="evidence" value="ECO:0007669"/>
    <property type="project" value="InterPro"/>
</dbReference>
<comment type="caution">
    <text evidence="4">The sequence shown here is derived from an EMBL/GenBank/DDBJ whole genome shotgun (WGS) entry which is preliminary data.</text>
</comment>
<gene>
    <name evidence="4" type="ORF">HNQ99_000950</name>
</gene>
<proteinExistence type="predicted"/>
<evidence type="ECO:0000256" key="1">
    <source>
        <dbReference type="ARBA" id="ARBA00022576"/>
    </source>
</evidence>
<dbReference type="PANTHER" id="PTHR10937:SF8">
    <property type="entry name" value="AMINOTRANSFERASE-RELATED"/>
    <property type="match status" value="1"/>
</dbReference>
<keyword evidence="2" id="KW-0677">Repeat</keyword>
<keyword evidence="1 4" id="KW-0032">Aminotransferase</keyword>
<keyword evidence="4" id="KW-0808">Transferase</keyword>
<evidence type="ECO:0000313" key="4">
    <source>
        <dbReference type="EMBL" id="MBB4640657.1"/>
    </source>
</evidence>
<dbReference type="CDD" id="cd05009">
    <property type="entry name" value="SIS_GlmS_GlmD_2"/>
    <property type="match status" value="1"/>
</dbReference>
<dbReference type="CDD" id="cd05008">
    <property type="entry name" value="SIS_GlmS_GlmD_1"/>
    <property type="match status" value="1"/>
</dbReference>
<dbReference type="AlphaFoldDB" id="A0A840HSR2"/>
<feature type="domain" description="SIS" evidence="3">
    <location>
        <begin position="33"/>
        <end position="187"/>
    </location>
</feature>
<evidence type="ECO:0000256" key="2">
    <source>
        <dbReference type="ARBA" id="ARBA00022737"/>
    </source>
</evidence>
<protein>
    <submittedName>
        <fullName evidence="4">Glucosamine--fructose-6-phosphate aminotransferase (Isomerizing)</fullName>
        <ecNumber evidence="4">2.6.1.16</ecNumber>
    </submittedName>
</protein>
<dbReference type="InterPro" id="IPR035466">
    <property type="entry name" value="GlmS/AgaS_SIS"/>
</dbReference>
<dbReference type="Pfam" id="PF01380">
    <property type="entry name" value="SIS"/>
    <property type="match status" value="2"/>
</dbReference>
<feature type="domain" description="SIS" evidence="3">
    <location>
        <begin position="198"/>
        <end position="334"/>
    </location>
</feature>
<accession>A0A840HSR2</accession>
<dbReference type="Gene3D" id="3.40.50.10490">
    <property type="entry name" value="Glucose-6-phosphate isomerase like protein, domain 1"/>
    <property type="match status" value="2"/>
</dbReference>
<sequence>MNAQQTLTFAEAAQAPAVVERQVAELDAPLRILGLRLRELDPPFVLTCARGSSDHAATFAKYLIETRALTPVGSYPPSVSSLYATPWQKLRGALFLAISQSGQSPDIVISAQAARDAGALVVAVVNDPDSPLAQAAEISIPMLAGPEKSVAATKSFIASLFAIQKLVAVWTQDADMLRALGGVPRLLHRAWELDWSPAVDSLAGANSLFVLGRGLGLAIAQEAALKLKEICGLHAEAFSAAEVRHGPMALVGPGFPVIMLASADTAHDSFGQLAEDFVRHKAKVIMAGEACSGALTLPALSGLHPVVAPLAVIQSFYRFAVELSLARGRDPDLPPNIRKVTETR</sequence>
<name>A0A840HSR2_9SPHN</name>
<dbReference type="GO" id="GO:1901135">
    <property type="term" value="P:carbohydrate derivative metabolic process"/>
    <property type="evidence" value="ECO:0007669"/>
    <property type="project" value="InterPro"/>
</dbReference>
<evidence type="ECO:0000313" key="5">
    <source>
        <dbReference type="Proteomes" id="UP000575068"/>
    </source>
</evidence>
<evidence type="ECO:0000259" key="3">
    <source>
        <dbReference type="PROSITE" id="PS51464"/>
    </source>
</evidence>
<organism evidence="4 5">
    <name type="scientific">Rhizorhapis suberifaciens</name>
    <name type="common">corky root of lettuce</name>
    <dbReference type="NCBI Taxonomy" id="13656"/>
    <lineage>
        <taxon>Bacteria</taxon>
        <taxon>Pseudomonadati</taxon>
        <taxon>Pseudomonadota</taxon>
        <taxon>Alphaproteobacteria</taxon>
        <taxon>Sphingomonadales</taxon>
        <taxon>Sphingomonadaceae</taxon>
        <taxon>Rhizorhapis</taxon>
    </lineage>
</organism>
<dbReference type="EMBL" id="JACHOV010000003">
    <property type="protein sequence ID" value="MBB4640657.1"/>
    <property type="molecule type" value="Genomic_DNA"/>
</dbReference>
<dbReference type="GO" id="GO:0004360">
    <property type="term" value="F:glutamine-fructose-6-phosphate transaminase (isomerizing) activity"/>
    <property type="evidence" value="ECO:0007669"/>
    <property type="project" value="UniProtKB-EC"/>
</dbReference>
<reference evidence="4 5" key="1">
    <citation type="submission" date="2020-08" db="EMBL/GenBank/DDBJ databases">
        <title>Genomic Encyclopedia of Type Strains, Phase IV (KMG-IV): sequencing the most valuable type-strain genomes for metagenomic binning, comparative biology and taxonomic classification.</title>
        <authorList>
            <person name="Goeker M."/>
        </authorList>
    </citation>
    <scope>NUCLEOTIDE SEQUENCE [LARGE SCALE GENOMIC DNA]</scope>
    <source>
        <strain evidence="4 5">DSM 7465</strain>
    </source>
</reference>
<dbReference type="EC" id="2.6.1.16" evidence="4"/>
<dbReference type="InterPro" id="IPR046348">
    <property type="entry name" value="SIS_dom_sf"/>
</dbReference>
<dbReference type="InterPro" id="IPR035490">
    <property type="entry name" value="GlmS/FrlB_SIS"/>
</dbReference>
<dbReference type="SUPFAM" id="SSF53697">
    <property type="entry name" value="SIS domain"/>
    <property type="match status" value="1"/>
</dbReference>
<keyword evidence="5" id="KW-1185">Reference proteome</keyword>
<dbReference type="PROSITE" id="PS51464">
    <property type="entry name" value="SIS"/>
    <property type="match status" value="2"/>
</dbReference>